<name>A0A8H6T3K1_9AGAR</name>
<dbReference type="Gene3D" id="3.90.1030.20">
    <property type="entry name" value="DNA polymerase delta, p66 (Cdc27) subunit, wHTH domain"/>
    <property type="match status" value="1"/>
</dbReference>
<protein>
    <recommendedName>
        <fullName evidence="2">DNA polymerase delta subunit 3</fullName>
    </recommendedName>
</protein>
<evidence type="ECO:0000256" key="2">
    <source>
        <dbReference type="ARBA" id="ARBA00017589"/>
    </source>
</evidence>
<keyword evidence="7" id="KW-1185">Reference proteome</keyword>
<dbReference type="GO" id="GO:0003887">
    <property type="term" value="F:DNA-directed DNA polymerase activity"/>
    <property type="evidence" value="ECO:0007669"/>
    <property type="project" value="TreeGrafter"/>
</dbReference>
<organism evidence="6 7">
    <name type="scientific">Mycena indigotica</name>
    <dbReference type="NCBI Taxonomy" id="2126181"/>
    <lineage>
        <taxon>Eukaryota</taxon>
        <taxon>Fungi</taxon>
        <taxon>Dikarya</taxon>
        <taxon>Basidiomycota</taxon>
        <taxon>Agaricomycotina</taxon>
        <taxon>Agaricomycetes</taxon>
        <taxon>Agaricomycetidae</taxon>
        <taxon>Agaricales</taxon>
        <taxon>Marasmiineae</taxon>
        <taxon>Mycenaceae</taxon>
        <taxon>Mycena</taxon>
    </lineage>
</organism>
<proteinExistence type="predicted"/>
<feature type="region of interest" description="Disordered" evidence="5">
    <location>
        <begin position="166"/>
        <end position="473"/>
    </location>
</feature>
<dbReference type="GO" id="GO:0043625">
    <property type="term" value="C:delta DNA polymerase complex"/>
    <property type="evidence" value="ECO:0007669"/>
    <property type="project" value="InterPro"/>
</dbReference>
<comment type="caution">
    <text evidence="6">The sequence shown here is derived from an EMBL/GenBank/DDBJ whole genome shotgun (WGS) entry which is preliminary data.</text>
</comment>
<evidence type="ECO:0000256" key="5">
    <source>
        <dbReference type="SAM" id="MobiDB-lite"/>
    </source>
</evidence>
<dbReference type="GO" id="GO:1904161">
    <property type="term" value="P:DNA synthesis involved in UV-damage excision repair"/>
    <property type="evidence" value="ECO:0007669"/>
    <property type="project" value="TreeGrafter"/>
</dbReference>
<dbReference type="GO" id="GO:0006297">
    <property type="term" value="P:nucleotide-excision repair, DNA gap filling"/>
    <property type="evidence" value="ECO:0007669"/>
    <property type="project" value="TreeGrafter"/>
</dbReference>
<evidence type="ECO:0000256" key="1">
    <source>
        <dbReference type="ARBA" id="ARBA00004123"/>
    </source>
</evidence>
<dbReference type="OrthoDB" id="514823at2759"/>
<keyword evidence="3" id="KW-0235">DNA replication</keyword>
<dbReference type="InterPro" id="IPR019038">
    <property type="entry name" value="POLD3"/>
</dbReference>
<dbReference type="Proteomes" id="UP000636479">
    <property type="component" value="Unassembled WGS sequence"/>
</dbReference>
<dbReference type="GeneID" id="59342793"/>
<evidence type="ECO:0000313" key="6">
    <source>
        <dbReference type="EMBL" id="KAF7309712.1"/>
    </source>
</evidence>
<feature type="compositionally biased region" description="Low complexity" evidence="5">
    <location>
        <begin position="454"/>
        <end position="465"/>
    </location>
</feature>
<dbReference type="InterPro" id="IPR041913">
    <property type="entry name" value="POLD3_sf"/>
</dbReference>
<evidence type="ECO:0000313" key="7">
    <source>
        <dbReference type="Proteomes" id="UP000636479"/>
    </source>
</evidence>
<dbReference type="PANTHER" id="PTHR17598:SF13">
    <property type="entry name" value="DNA POLYMERASE DELTA SUBUNIT 3"/>
    <property type="match status" value="1"/>
</dbReference>
<dbReference type="GO" id="GO:0006271">
    <property type="term" value="P:DNA strand elongation involved in DNA replication"/>
    <property type="evidence" value="ECO:0007669"/>
    <property type="project" value="TreeGrafter"/>
</dbReference>
<dbReference type="AlphaFoldDB" id="A0A8H6T3K1"/>
<comment type="subcellular location">
    <subcellularLocation>
        <location evidence="1">Nucleus</location>
    </subcellularLocation>
</comment>
<dbReference type="PANTHER" id="PTHR17598">
    <property type="entry name" value="DNA POLYMERASE DELTA SUBUNIT 3"/>
    <property type="match status" value="1"/>
</dbReference>
<evidence type="ECO:0000256" key="3">
    <source>
        <dbReference type="ARBA" id="ARBA00022705"/>
    </source>
</evidence>
<dbReference type="RefSeq" id="XP_037223162.1">
    <property type="nucleotide sequence ID" value="XM_037360277.1"/>
</dbReference>
<gene>
    <name evidence="6" type="ORF">MIND_00343000</name>
</gene>
<feature type="compositionally biased region" description="Low complexity" evidence="5">
    <location>
        <begin position="435"/>
        <end position="446"/>
    </location>
</feature>
<sequence length="473" mass="51841">MTTQTIHDYINKQLSIEKNIVTFRSLSRQFSFNVHVAHNELAAFLESTSHNAVATFLVSGERQPLGFRFNEGSGMDENEKYEDDAEGEQALQFASVLTVEANLQATQASFRTVESTLVYSLSHSLPRDSGLLCSPTPGIRAIDAKKEADFSKLVGQVISSHVVKSDKPLPAWGGRKSAPPVAGPSKTTTAPVKTEKKEAKPKPTGKLDFSKAKIKDEEKPVKVEFTPKATISEKVRAKMEDSKKRGTKRKSALASDSEEEEVIISEPKKVTEKPQPSLKAEASVRIRKGVVLSDDDDDDPSPPVDRKGKNKAIITQEEKDLHALMDIDDEAITRVSRKEPESESKTASADEDVEMSDVEEKPAAPPKRERKPKKVIPVGRNGLKKKRVVKSKMSFDAKGYTVMEDYSEYESVEEEEEDNSPPPKAKAKGKEKVDAPTPKAKSTTPAPTKPKPKPSGGSSKGAQKGIANFFGKK</sequence>
<accession>A0A8H6T3K1</accession>
<evidence type="ECO:0000256" key="4">
    <source>
        <dbReference type="ARBA" id="ARBA00023242"/>
    </source>
</evidence>
<dbReference type="EMBL" id="JACAZF010000003">
    <property type="protein sequence ID" value="KAF7309712.1"/>
    <property type="molecule type" value="Genomic_DNA"/>
</dbReference>
<reference evidence="6" key="1">
    <citation type="submission" date="2020-05" db="EMBL/GenBank/DDBJ databases">
        <title>Mycena genomes resolve the evolution of fungal bioluminescence.</title>
        <authorList>
            <person name="Tsai I.J."/>
        </authorList>
    </citation>
    <scope>NUCLEOTIDE SEQUENCE</scope>
    <source>
        <strain evidence="6">171206Taipei</strain>
    </source>
</reference>
<keyword evidence="4" id="KW-0539">Nucleus</keyword>
<feature type="compositionally biased region" description="Basic and acidic residues" evidence="5">
    <location>
        <begin position="208"/>
        <end position="222"/>
    </location>
</feature>
<feature type="compositionally biased region" description="Basic and acidic residues" evidence="5">
    <location>
        <begin position="231"/>
        <end position="244"/>
    </location>
</feature>
<feature type="compositionally biased region" description="Acidic residues" evidence="5">
    <location>
        <begin position="405"/>
        <end position="419"/>
    </location>
</feature>
<dbReference type="Pfam" id="PF09507">
    <property type="entry name" value="CDC27"/>
    <property type="match status" value="1"/>
</dbReference>
<feature type="compositionally biased region" description="Basic and acidic residues" evidence="5">
    <location>
        <begin position="316"/>
        <end position="325"/>
    </location>
</feature>